<evidence type="ECO:0000256" key="3">
    <source>
        <dbReference type="PROSITE-ProRule" id="PRU00982"/>
    </source>
</evidence>
<organism evidence="6 7">
    <name type="scientific">Trifolium subterraneum</name>
    <name type="common">Subterranean clover</name>
    <dbReference type="NCBI Taxonomy" id="3900"/>
    <lineage>
        <taxon>Eukaryota</taxon>
        <taxon>Viridiplantae</taxon>
        <taxon>Streptophyta</taxon>
        <taxon>Embryophyta</taxon>
        <taxon>Tracheophyta</taxon>
        <taxon>Spermatophyta</taxon>
        <taxon>Magnoliopsida</taxon>
        <taxon>eudicotyledons</taxon>
        <taxon>Gunneridae</taxon>
        <taxon>Pentapetalae</taxon>
        <taxon>rosids</taxon>
        <taxon>fabids</taxon>
        <taxon>Fabales</taxon>
        <taxon>Fabaceae</taxon>
        <taxon>Papilionoideae</taxon>
        <taxon>50 kb inversion clade</taxon>
        <taxon>NPAAA clade</taxon>
        <taxon>Hologalegina</taxon>
        <taxon>IRL clade</taxon>
        <taxon>Trifolieae</taxon>
        <taxon>Trifolium</taxon>
    </lineage>
</organism>
<accession>A0A2Z6MTT3</accession>
<comment type="subcellular location">
    <subcellularLocation>
        <location evidence="1">Nucleus</location>
    </subcellularLocation>
</comment>
<evidence type="ECO:0000259" key="5">
    <source>
        <dbReference type="PROSITE" id="PS51649"/>
    </source>
</evidence>
<evidence type="ECO:0000313" key="7">
    <source>
        <dbReference type="Proteomes" id="UP000242715"/>
    </source>
</evidence>
<protein>
    <recommendedName>
        <fullName evidence="5">NPH3 domain-containing protein</fullName>
    </recommendedName>
</protein>
<feature type="region of interest" description="Disordered" evidence="4">
    <location>
        <begin position="25"/>
        <end position="74"/>
    </location>
</feature>
<evidence type="ECO:0000256" key="2">
    <source>
        <dbReference type="ARBA" id="ARBA00023242"/>
    </source>
</evidence>
<dbReference type="PANTHER" id="PTHR33172">
    <property type="entry name" value="OS08G0516900 PROTEIN"/>
    <property type="match status" value="1"/>
</dbReference>
<keyword evidence="7" id="KW-1185">Reference proteome</keyword>
<keyword evidence="2" id="KW-0539">Nucleus</keyword>
<dbReference type="AlphaFoldDB" id="A0A2Z6MTT3"/>
<dbReference type="Pfam" id="PF03000">
    <property type="entry name" value="NPH3"/>
    <property type="match status" value="1"/>
</dbReference>
<reference evidence="7" key="1">
    <citation type="journal article" date="2017" name="Front. Plant Sci.">
        <title>Climate Clever Clovers: New Paradigm to Reduce the Environmental Footprint of Ruminants by Breeding Low Methanogenic Forages Utilizing Haplotype Variation.</title>
        <authorList>
            <person name="Kaur P."/>
            <person name="Appels R."/>
            <person name="Bayer P.E."/>
            <person name="Keeble-Gagnere G."/>
            <person name="Wang J."/>
            <person name="Hirakawa H."/>
            <person name="Shirasawa K."/>
            <person name="Vercoe P."/>
            <person name="Stefanova K."/>
            <person name="Durmic Z."/>
            <person name="Nichols P."/>
            <person name="Revell C."/>
            <person name="Isobe S.N."/>
            <person name="Edwards D."/>
            <person name="Erskine W."/>
        </authorList>
    </citation>
    <scope>NUCLEOTIDE SEQUENCE [LARGE SCALE GENOMIC DNA]</scope>
    <source>
        <strain evidence="7">cv. Daliak</strain>
    </source>
</reference>
<dbReference type="PANTHER" id="PTHR33172:SF96">
    <property type="entry name" value="PROTEIN OXIDATIVE STRESS 3 LIKE 3"/>
    <property type="match status" value="1"/>
</dbReference>
<evidence type="ECO:0000256" key="4">
    <source>
        <dbReference type="SAM" id="MobiDB-lite"/>
    </source>
</evidence>
<feature type="compositionally biased region" description="Low complexity" evidence="4">
    <location>
        <begin position="34"/>
        <end position="45"/>
    </location>
</feature>
<evidence type="ECO:0000313" key="6">
    <source>
        <dbReference type="EMBL" id="GAU33193.1"/>
    </source>
</evidence>
<proteinExistence type="inferred from homology"/>
<dbReference type="Proteomes" id="UP000242715">
    <property type="component" value="Unassembled WGS sequence"/>
</dbReference>
<comment type="similarity">
    <text evidence="3">Belongs to the NPH3 family.</text>
</comment>
<dbReference type="GO" id="GO:0005634">
    <property type="term" value="C:nucleus"/>
    <property type="evidence" value="ECO:0007669"/>
    <property type="project" value="UniProtKB-SubCell"/>
</dbReference>
<dbReference type="PROSITE" id="PS51649">
    <property type="entry name" value="NPH3"/>
    <property type="match status" value="1"/>
</dbReference>
<sequence>MPLSIETDERSNNFNQYVSICDQDFHEEDDSDSDSCVSSSSSLGRNSDDNDSSEDSSDREDSGGVEVKTTKFKGPLDTIKDLEEDLPVKKGISKFYSGKSKSFTSLADAAGETCVQKIVKPEDPYAKKRKDSLARNLLIGRSRSYANVGGISNSKRASNLGRRTSCLNLNYNADSGDEGKSSISTSISPPCPLPPLHRQPNRLSATASLPRPAAQNTPLRSYSWSDLNSVAEGHDITVLSNTANTISVLHCCETLPPISEEINLVSRLIKAIANNVCKDQLTSEAIEPETPSEWLGKSLSVLNLDFFRRVLSAMKSKGLKQDIISNILIDCTHNSLQVVKGSLLDLEFLKDQRVLVETVTSLLLTQSKGKPGSNSISLKFVEICNSSISIYYIL</sequence>
<dbReference type="InterPro" id="IPR051992">
    <property type="entry name" value="OxStress_Response_Reg"/>
</dbReference>
<feature type="compositionally biased region" description="Acidic residues" evidence="4">
    <location>
        <begin position="49"/>
        <end position="58"/>
    </location>
</feature>
<name>A0A2Z6MTT3_TRISU</name>
<dbReference type="OrthoDB" id="691484at2759"/>
<feature type="domain" description="NPH3" evidence="5">
    <location>
        <begin position="293"/>
        <end position="394"/>
    </location>
</feature>
<evidence type="ECO:0000256" key="1">
    <source>
        <dbReference type="ARBA" id="ARBA00004123"/>
    </source>
</evidence>
<dbReference type="EMBL" id="DF973518">
    <property type="protein sequence ID" value="GAU33193.1"/>
    <property type="molecule type" value="Genomic_DNA"/>
</dbReference>
<dbReference type="InterPro" id="IPR027356">
    <property type="entry name" value="NPH3_dom"/>
</dbReference>
<gene>
    <name evidence="6" type="ORF">TSUD_206520</name>
</gene>
<dbReference type="GO" id="GO:0006950">
    <property type="term" value="P:response to stress"/>
    <property type="evidence" value="ECO:0007669"/>
    <property type="project" value="UniProtKB-ARBA"/>
</dbReference>
<feature type="region of interest" description="Disordered" evidence="4">
    <location>
        <begin position="175"/>
        <end position="202"/>
    </location>
</feature>